<dbReference type="EMBL" id="DXCC01000029">
    <property type="protein sequence ID" value="HIZ15755.1"/>
    <property type="molecule type" value="Genomic_DNA"/>
</dbReference>
<proteinExistence type="predicted"/>
<protein>
    <submittedName>
        <fullName evidence="2">Uncharacterized protein</fullName>
    </submittedName>
</protein>
<dbReference type="Proteomes" id="UP000824014">
    <property type="component" value="Unassembled WGS sequence"/>
</dbReference>
<comment type="caution">
    <text evidence="2">The sequence shown here is derived from an EMBL/GenBank/DDBJ whole genome shotgun (WGS) entry which is preliminary data.</text>
</comment>
<accession>A0A9D2DEV0</accession>
<evidence type="ECO:0000313" key="2">
    <source>
        <dbReference type="EMBL" id="HIZ15755.1"/>
    </source>
</evidence>
<reference evidence="2" key="2">
    <citation type="submission" date="2021-04" db="EMBL/GenBank/DDBJ databases">
        <authorList>
            <person name="Gilroy R."/>
        </authorList>
    </citation>
    <scope>NUCLEOTIDE SEQUENCE</scope>
    <source>
        <strain evidence="2">ChiHjej11B10-19426</strain>
    </source>
</reference>
<feature type="compositionally biased region" description="Pro residues" evidence="1">
    <location>
        <begin position="95"/>
        <end position="111"/>
    </location>
</feature>
<feature type="region of interest" description="Disordered" evidence="1">
    <location>
        <begin position="78"/>
        <end position="142"/>
    </location>
</feature>
<gene>
    <name evidence="2" type="ORF">H9816_07605</name>
</gene>
<organism evidence="2 3">
    <name type="scientific">Candidatus Tidjanibacter faecipullorum</name>
    <dbReference type="NCBI Taxonomy" id="2838766"/>
    <lineage>
        <taxon>Bacteria</taxon>
        <taxon>Pseudomonadati</taxon>
        <taxon>Bacteroidota</taxon>
        <taxon>Bacteroidia</taxon>
        <taxon>Bacteroidales</taxon>
        <taxon>Rikenellaceae</taxon>
        <taxon>Tidjanibacter</taxon>
    </lineage>
</organism>
<evidence type="ECO:0000313" key="3">
    <source>
        <dbReference type="Proteomes" id="UP000824014"/>
    </source>
</evidence>
<name>A0A9D2DEV0_9BACT</name>
<dbReference type="AlphaFoldDB" id="A0A9D2DEV0"/>
<reference evidence="2" key="1">
    <citation type="journal article" date="2021" name="PeerJ">
        <title>Extensive microbial diversity within the chicken gut microbiome revealed by metagenomics and culture.</title>
        <authorList>
            <person name="Gilroy R."/>
            <person name="Ravi A."/>
            <person name="Getino M."/>
            <person name="Pursley I."/>
            <person name="Horton D.L."/>
            <person name="Alikhan N.F."/>
            <person name="Baker D."/>
            <person name="Gharbi K."/>
            <person name="Hall N."/>
            <person name="Watson M."/>
            <person name="Adriaenssens E.M."/>
            <person name="Foster-Nyarko E."/>
            <person name="Jarju S."/>
            <person name="Secka A."/>
            <person name="Antonio M."/>
            <person name="Oren A."/>
            <person name="Chaudhuri R.R."/>
            <person name="La Ragione R."/>
            <person name="Hildebrand F."/>
            <person name="Pallen M.J."/>
        </authorList>
    </citation>
    <scope>NUCLEOTIDE SEQUENCE</scope>
    <source>
        <strain evidence="2">ChiHjej11B10-19426</strain>
    </source>
</reference>
<evidence type="ECO:0000256" key="1">
    <source>
        <dbReference type="SAM" id="MobiDB-lite"/>
    </source>
</evidence>
<sequence>MNHSKAEEDLRVVTGLLHDWAHSRRISGLEYDLLLDKLKELYELVRFADVTGASEDKEPSCPAAAEPSPAVVAEPVAAHEAPAAPTHQEEAAPAEPSPAAPAEPVAEPTPGPAAEEAAPAAGTGEKDIHRRTVRALYDDERPVSDEDAAETLRMMSDALGAVCCAAEQRRAVAEQSRHGAEASRSGEHVVRAAVLGETIGHGTPTVADRLQTAAPRTTADVCRGHVASLREMIGLNDRYLHIKELFNGDAVAYEEAITRLDGMTSIEDAIIWLNDRYQWDGDGAAVQLLSDLLVRKLM</sequence>
<feature type="compositionally biased region" description="Low complexity" evidence="1">
    <location>
        <begin position="112"/>
        <end position="121"/>
    </location>
</feature>
<feature type="compositionally biased region" description="Basic and acidic residues" evidence="1">
    <location>
        <begin position="124"/>
        <end position="142"/>
    </location>
</feature>
<feature type="compositionally biased region" description="Low complexity" evidence="1">
    <location>
        <begin position="78"/>
        <end position="94"/>
    </location>
</feature>